<keyword evidence="3" id="KW-0413">Isomerase</keyword>
<evidence type="ECO:0000256" key="4">
    <source>
        <dbReference type="SAM" id="MobiDB-lite"/>
    </source>
</evidence>
<name>A0A0C3RPG1_PHLG1</name>
<feature type="domain" description="Pseudouridine synthase I TruA alpha/beta" evidence="5">
    <location>
        <begin position="262"/>
        <end position="389"/>
    </location>
</feature>
<dbReference type="InterPro" id="IPR020094">
    <property type="entry name" value="TruA/RsuA/RluB/E/F_N"/>
</dbReference>
<comment type="similarity">
    <text evidence="1">Belongs to the tRNA pseudouridine synthase TruA family.</text>
</comment>
<dbReference type="OrthoDB" id="25767at2759"/>
<dbReference type="EMBL" id="KN840806">
    <property type="protein sequence ID" value="KIP01371.1"/>
    <property type="molecule type" value="Genomic_DNA"/>
</dbReference>
<dbReference type="Gene3D" id="3.30.70.660">
    <property type="entry name" value="Pseudouridine synthase I, catalytic domain, C-terminal subdomain"/>
    <property type="match status" value="1"/>
</dbReference>
<dbReference type="GO" id="GO:0009982">
    <property type="term" value="F:pseudouridine synthase activity"/>
    <property type="evidence" value="ECO:0007669"/>
    <property type="project" value="InterPro"/>
</dbReference>
<evidence type="ECO:0000259" key="5">
    <source>
        <dbReference type="Pfam" id="PF01416"/>
    </source>
</evidence>
<keyword evidence="2" id="KW-0819">tRNA processing</keyword>
<feature type="region of interest" description="Disordered" evidence="4">
    <location>
        <begin position="501"/>
        <end position="529"/>
    </location>
</feature>
<dbReference type="GO" id="GO:0003723">
    <property type="term" value="F:RNA binding"/>
    <property type="evidence" value="ECO:0007669"/>
    <property type="project" value="InterPro"/>
</dbReference>
<feature type="compositionally biased region" description="Basic and acidic residues" evidence="4">
    <location>
        <begin position="501"/>
        <end position="523"/>
    </location>
</feature>
<proteinExistence type="inferred from homology"/>
<dbReference type="InterPro" id="IPR020097">
    <property type="entry name" value="PsdUridine_synth_TruA_a/b_dom"/>
</dbReference>
<dbReference type="GO" id="GO:1990481">
    <property type="term" value="P:mRNA pseudouridine synthesis"/>
    <property type="evidence" value="ECO:0007669"/>
    <property type="project" value="TreeGrafter"/>
</dbReference>
<keyword evidence="7" id="KW-1185">Reference proteome</keyword>
<gene>
    <name evidence="6" type="ORF">PHLGIDRAFT_20673</name>
</gene>
<dbReference type="Gene3D" id="3.30.70.580">
    <property type="entry name" value="Pseudouridine synthase I, catalytic domain, N-terminal subdomain"/>
    <property type="match status" value="1"/>
</dbReference>
<dbReference type="GO" id="GO:0005634">
    <property type="term" value="C:nucleus"/>
    <property type="evidence" value="ECO:0007669"/>
    <property type="project" value="TreeGrafter"/>
</dbReference>
<dbReference type="GO" id="GO:0031119">
    <property type="term" value="P:tRNA pseudouridine synthesis"/>
    <property type="evidence" value="ECO:0007669"/>
    <property type="project" value="TreeGrafter"/>
</dbReference>
<evidence type="ECO:0000256" key="3">
    <source>
        <dbReference type="ARBA" id="ARBA00023235"/>
    </source>
</evidence>
<feature type="region of interest" description="Disordered" evidence="4">
    <location>
        <begin position="26"/>
        <end position="49"/>
    </location>
</feature>
<evidence type="ECO:0000256" key="1">
    <source>
        <dbReference type="ARBA" id="ARBA00009375"/>
    </source>
</evidence>
<reference evidence="6 7" key="1">
    <citation type="journal article" date="2014" name="PLoS Genet.">
        <title>Analysis of the Phlebiopsis gigantea genome, transcriptome and secretome provides insight into its pioneer colonization strategies of wood.</title>
        <authorList>
            <person name="Hori C."/>
            <person name="Ishida T."/>
            <person name="Igarashi K."/>
            <person name="Samejima M."/>
            <person name="Suzuki H."/>
            <person name="Master E."/>
            <person name="Ferreira P."/>
            <person name="Ruiz-Duenas F.J."/>
            <person name="Held B."/>
            <person name="Canessa P."/>
            <person name="Larrondo L.F."/>
            <person name="Schmoll M."/>
            <person name="Druzhinina I.S."/>
            <person name="Kubicek C.P."/>
            <person name="Gaskell J.A."/>
            <person name="Kersten P."/>
            <person name="St John F."/>
            <person name="Glasner J."/>
            <person name="Sabat G."/>
            <person name="Splinter BonDurant S."/>
            <person name="Syed K."/>
            <person name="Yadav J."/>
            <person name="Mgbeahuruike A.C."/>
            <person name="Kovalchuk A."/>
            <person name="Asiegbu F.O."/>
            <person name="Lackner G."/>
            <person name="Hoffmeister D."/>
            <person name="Rencoret J."/>
            <person name="Gutierrez A."/>
            <person name="Sun H."/>
            <person name="Lindquist E."/>
            <person name="Barry K."/>
            <person name="Riley R."/>
            <person name="Grigoriev I.V."/>
            <person name="Henrissat B."/>
            <person name="Kues U."/>
            <person name="Berka R.M."/>
            <person name="Martinez A.T."/>
            <person name="Covert S.F."/>
            <person name="Blanchette R.A."/>
            <person name="Cullen D."/>
        </authorList>
    </citation>
    <scope>NUCLEOTIDE SEQUENCE [LARGE SCALE GENOMIC DNA]</scope>
    <source>
        <strain evidence="6 7">11061_1 CR5-6</strain>
    </source>
</reference>
<dbReference type="Proteomes" id="UP000053257">
    <property type="component" value="Unassembled WGS sequence"/>
</dbReference>
<dbReference type="InterPro" id="IPR001406">
    <property type="entry name" value="PsdUridine_synth_TruA"/>
</dbReference>
<evidence type="ECO:0000313" key="7">
    <source>
        <dbReference type="Proteomes" id="UP000053257"/>
    </source>
</evidence>
<dbReference type="GO" id="GO:0005737">
    <property type="term" value="C:cytoplasm"/>
    <property type="evidence" value="ECO:0007669"/>
    <property type="project" value="TreeGrafter"/>
</dbReference>
<protein>
    <recommendedName>
        <fullName evidence="5">Pseudouridine synthase I TruA alpha/beta domain-containing protein</fullName>
    </recommendedName>
</protein>
<dbReference type="STRING" id="745531.A0A0C3RPG1"/>
<dbReference type="PANTHER" id="PTHR11142">
    <property type="entry name" value="PSEUDOURIDYLATE SYNTHASE"/>
    <property type="match status" value="1"/>
</dbReference>
<dbReference type="HOGENOM" id="CLU_014673_2_2_1"/>
<accession>A0A0C3RPG1</accession>
<evidence type="ECO:0000256" key="2">
    <source>
        <dbReference type="ARBA" id="ARBA00022694"/>
    </source>
</evidence>
<dbReference type="HAMAP" id="MF_00171">
    <property type="entry name" value="TruA"/>
    <property type="match status" value="1"/>
</dbReference>
<dbReference type="Pfam" id="PF01416">
    <property type="entry name" value="PseudoU_synth_1"/>
    <property type="match status" value="1"/>
</dbReference>
<dbReference type="InterPro" id="IPR020095">
    <property type="entry name" value="PsdUridine_synth_TruA_C"/>
</dbReference>
<dbReference type="SUPFAM" id="SSF55120">
    <property type="entry name" value="Pseudouridine synthase"/>
    <property type="match status" value="1"/>
</dbReference>
<dbReference type="AlphaFoldDB" id="A0A0C3RPG1"/>
<evidence type="ECO:0000313" key="6">
    <source>
        <dbReference type="EMBL" id="KIP01371.1"/>
    </source>
</evidence>
<organism evidence="6 7">
    <name type="scientific">Phlebiopsis gigantea (strain 11061_1 CR5-6)</name>
    <name type="common">White-rot fungus</name>
    <name type="synonym">Peniophora gigantea</name>
    <dbReference type="NCBI Taxonomy" id="745531"/>
    <lineage>
        <taxon>Eukaryota</taxon>
        <taxon>Fungi</taxon>
        <taxon>Dikarya</taxon>
        <taxon>Basidiomycota</taxon>
        <taxon>Agaricomycotina</taxon>
        <taxon>Agaricomycetes</taxon>
        <taxon>Polyporales</taxon>
        <taxon>Phanerochaetaceae</taxon>
        <taxon>Phlebiopsis</taxon>
    </lineage>
</organism>
<dbReference type="InterPro" id="IPR020103">
    <property type="entry name" value="PsdUridine_synth_cat_dom_sf"/>
</dbReference>
<dbReference type="PANTHER" id="PTHR11142:SF5">
    <property type="entry name" value="TRNA PSEUDOURIDINE(38_39) SYNTHASE"/>
    <property type="match status" value="1"/>
</dbReference>
<sequence length="529" mass="58579">MSQADKYGSLSKDDLIARIQQLEETLRGAKPGNARSSRSSVAHLRREQKPFDIAAQPKRKIALKFTYDGQFYNGLEHQTLPTPLPTVEEVLWNALVHTRLVDPDVGFEGVGWEKCGRTDRGVSGAGQVVSFWIRSALKHNTPLSPTLSADNTSQAIVEHQLPTAAAEDDESGLEGDFGALGSWDEPPSNTVKPAITAAHSMDDNDELKYVSTLNAVLPPTLRVVAWSPVSSDFSARFNCRGRHYKYFFSSRGLDIEAMRDGASRLLGEHDFRNLHKLDPAKQLTTFRRRISRAEISSVGPVNGDGTQMHVFDLLGTAFLYNQVRHIMAILFFVGTGLERPEVVTALLNTDPQNPYPPFRPGEVDPPIVTTKPIYPMADALPLVLWDCLYADGDVSWRADHVNPDGSMRPSLTSARNASLQLRAQHERTMIHATLQDHFLKAANPCHPFPPEYLPVHPDGPAIPKGVTFGLPLGGGTQIDSSVYIRLLERKRLDHVEVSNERWRAGKGARRTERKASETGKTERVVSNPP</sequence>